<dbReference type="PANTHER" id="PTHR34388:SF1">
    <property type="entry name" value="DNA POLYMERASE III SUBUNIT DELTA"/>
    <property type="match status" value="1"/>
</dbReference>
<evidence type="ECO:0000313" key="8">
    <source>
        <dbReference type="EMBL" id="ADI16767.1"/>
    </source>
</evidence>
<dbReference type="SUPFAM" id="SSF52540">
    <property type="entry name" value="P-loop containing nucleoside triphosphate hydrolases"/>
    <property type="match status" value="1"/>
</dbReference>
<accession>E0XQS6</accession>
<evidence type="ECO:0000256" key="3">
    <source>
        <dbReference type="ARBA" id="ARBA00022705"/>
    </source>
</evidence>
<comment type="similarity">
    <text evidence="5">Belongs to the DNA polymerase HolA subunit family.</text>
</comment>
<proteinExistence type="inferred from homology"/>
<evidence type="ECO:0000256" key="5">
    <source>
        <dbReference type="ARBA" id="ARBA00034754"/>
    </source>
</evidence>
<dbReference type="Gene3D" id="1.20.272.10">
    <property type="match status" value="1"/>
</dbReference>
<organism evidence="8">
    <name type="scientific">uncultured gamma proteobacterium HF0010_11B23</name>
    <dbReference type="NCBI Taxonomy" id="710979"/>
    <lineage>
        <taxon>Bacteria</taxon>
        <taxon>Pseudomonadati</taxon>
        <taxon>Pseudomonadota</taxon>
        <taxon>Gammaproteobacteria</taxon>
        <taxon>environmental samples</taxon>
    </lineage>
</organism>
<reference evidence="8" key="1">
    <citation type="journal article" date="2011" name="Environ. Microbiol.">
        <title>Time-series analyses of Monterey Bay coastal microbial picoplankton using a 'genome proxy' microarray.</title>
        <authorList>
            <person name="Rich V.I."/>
            <person name="Pham V.D."/>
            <person name="Eppley J."/>
            <person name="Shi Y."/>
            <person name="DeLong E.F."/>
        </authorList>
    </citation>
    <scope>NUCLEOTIDE SEQUENCE</scope>
</reference>
<comment type="catalytic activity">
    <reaction evidence="6">
        <text>DNA(n) + a 2'-deoxyribonucleoside 5'-triphosphate = DNA(n+1) + diphosphate</text>
        <dbReference type="Rhea" id="RHEA:22508"/>
        <dbReference type="Rhea" id="RHEA-COMP:17339"/>
        <dbReference type="Rhea" id="RHEA-COMP:17340"/>
        <dbReference type="ChEBI" id="CHEBI:33019"/>
        <dbReference type="ChEBI" id="CHEBI:61560"/>
        <dbReference type="ChEBI" id="CHEBI:173112"/>
        <dbReference type="EC" id="2.7.7.7"/>
    </reaction>
</comment>
<evidence type="ECO:0000256" key="6">
    <source>
        <dbReference type="ARBA" id="ARBA00049244"/>
    </source>
</evidence>
<dbReference type="NCBIfam" id="TIGR01128">
    <property type="entry name" value="holA"/>
    <property type="match status" value="1"/>
</dbReference>
<keyword evidence="2" id="KW-0548">Nucleotidyltransferase</keyword>
<dbReference type="GO" id="GO:0003677">
    <property type="term" value="F:DNA binding"/>
    <property type="evidence" value="ECO:0007669"/>
    <property type="project" value="InterPro"/>
</dbReference>
<dbReference type="EC" id="2.7.7.7" evidence="7"/>
<dbReference type="PANTHER" id="PTHR34388">
    <property type="entry name" value="DNA POLYMERASE III SUBUNIT DELTA"/>
    <property type="match status" value="1"/>
</dbReference>
<evidence type="ECO:0000256" key="4">
    <source>
        <dbReference type="ARBA" id="ARBA00022932"/>
    </source>
</evidence>
<dbReference type="InterPro" id="IPR027417">
    <property type="entry name" value="P-loop_NTPase"/>
</dbReference>
<keyword evidence="1" id="KW-0808">Transferase</keyword>
<evidence type="ECO:0000256" key="1">
    <source>
        <dbReference type="ARBA" id="ARBA00022679"/>
    </source>
</evidence>
<dbReference type="InterPro" id="IPR008921">
    <property type="entry name" value="DNA_pol3_clamp-load_cplx_C"/>
</dbReference>
<dbReference type="GO" id="GO:0009360">
    <property type="term" value="C:DNA polymerase III complex"/>
    <property type="evidence" value="ECO:0007669"/>
    <property type="project" value="UniProtKB-UniRule"/>
</dbReference>
<dbReference type="EMBL" id="GU474846">
    <property type="protein sequence ID" value="ADI16767.1"/>
    <property type="molecule type" value="Genomic_DNA"/>
</dbReference>
<sequence length="321" mass="37319">MSNKTIKAINFLAKPKHESVKFFLFGDEHALCYKTKHHCLKDQDLQLLEKVYIDLDDDNFESLLDQSLMTNSLFNEKKVVYVSLNKNRLNKELISKIQKIIEYETENILIVEILSLTKKAIEKELINNFDGNAIFIDCFHPYESEIKTFLETNLPDYLNKTENTQIFLEMYEGNFSALLNDLEILKILEIDNEEMAMKVFSNKGDKNNYKLIEYISKKDTKLALSVIESMRMNDRNSIALLIWILSRDINAIKHVSEGKNIRSLGIWENQVQWYQKISTRIAPKTINKLIDEVNVVDRKFKGVLNGDPWNGIKDIVLSLSA</sequence>
<keyword evidence="4" id="KW-0239">DNA-directed DNA polymerase</keyword>
<dbReference type="AlphaFoldDB" id="E0XQS6"/>
<keyword evidence="3" id="KW-0235">DNA replication</keyword>
<protein>
    <recommendedName>
        <fullName evidence="7">DNA polymerase III subunit delta</fullName>
        <ecNumber evidence="7">2.7.7.7</ecNumber>
    </recommendedName>
</protein>
<dbReference type="GO" id="GO:0003887">
    <property type="term" value="F:DNA-directed DNA polymerase activity"/>
    <property type="evidence" value="ECO:0007669"/>
    <property type="project" value="UniProtKB-UniRule"/>
</dbReference>
<evidence type="ECO:0000256" key="2">
    <source>
        <dbReference type="ARBA" id="ARBA00022695"/>
    </source>
</evidence>
<dbReference type="InterPro" id="IPR005790">
    <property type="entry name" value="DNA_polIII_delta"/>
</dbReference>
<dbReference type="GO" id="GO:0006261">
    <property type="term" value="P:DNA-templated DNA replication"/>
    <property type="evidence" value="ECO:0007669"/>
    <property type="project" value="TreeGrafter"/>
</dbReference>
<evidence type="ECO:0000256" key="7">
    <source>
        <dbReference type="NCBIfam" id="TIGR01128"/>
    </source>
</evidence>
<dbReference type="SUPFAM" id="SSF48019">
    <property type="entry name" value="post-AAA+ oligomerization domain-like"/>
    <property type="match status" value="1"/>
</dbReference>
<name>E0XQS6_9GAMM</name>
<dbReference type="Gene3D" id="3.40.50.300">
    <property type="entry name" value="P-loop containing nucleotide triphosphate hydrolases"/>
    <property type="match status" value="1"/>
</dbReference>